<name>A0ABW8TGT3_9CLOT</name>
<accession>A0ABW8TGT3</accession>
<gene>
    <name evidence="1" type="ORF">ACJDT4_13885</name>
</gene>
<evidence type="ECO:0000313" key="2">
    <source>
        <dbReference type="Proteomes" id="UP001623592"/>
    </source>
</evidence>
<dbReference type="Proteomes" id="UP001623592">
    <property type="component" value="Unassembled WGS sequence"/>
</dbReference>
<dbReference type="EMBL" id="JBJIAA010000011">
    <property type="protein sequence ID" value="MFL0251507.1"/>
    <property type="molecule type" value="Genomic_DNA"/>
</dbReference>
<proteinExistence type="predicted"/>
<organism evidence="1 2">
    <name type="scientific">Clostridium neuense</name>
    <dbReference type="NCBI Taxonomy" id="1728934"/>
    <lineage>
        <taxon>Bacteria</taxon>
        <taxon>Bacillati</taxon>
        <taxon>Bacillota</taxon>
        <taxon>Clostridia</taxon>
        <taxon>Eubacteriales</taxon>
        <taxon>Clostridiaceae</taxon>
        <taxon>Clostridium</taxon>
    </lineage>
</organism>
<sequence length="125" mass="14875">MIPVKRLLEFTNEEQILYKRYIRASGKKNNYVSIKFIKVPVFRVIENFKATIGTSYKIIYSNGNRICSDIFDIADKKFDIVDYKDEGLSYAIIFEKRTRGIIFQSEVKQLFKLSFNPYCRWNSFK</sequence>
<dbReference type="RefSeq" id="WP_406788161.1">
    <property type="nucleotide sequence ID" value="NZ_JBJIAA010000011.1"/>
</dbReference>
<reference evidence="1 2" key="1">
    <citation type="submission" date="2024-11" db="EMBL/GenBank/DDBJ databases">
        <authorList>
            <person name="Heng Y.C."/>
            <person name="Lim A.C.H."/>
            <person name="Lee J.K.Y."/>
            <person name="Kittelmann S."/>
        </authorList>
    </citation>
    <scope>NUCLEOTIDE SEQUENCE [LARGE SCALE GENOMIC DNA]</scope>
    <source>
        <strain evidence="1 2">WILCCON 0114</strain>
    </source>
</reference>
<comment type="caution">
    <text evidence="1">The sequence shown here is derived from an EMBL/GenBank/DDBJ whole genome shotgun (WGS) entry which is preliminary data.</text>
</comment>
<protein>
    <submittedName>
        <fullName evidence="1">Uncharacterized protein</fullName>
    </submittedName>
</protein>
<keyword evidence="2" id="KW-1185">Reference proteome</keyword>
<evidence type="ECO:0000313" key="1">
    <source>
        <dbReference type="EMBL" id="MFL0251507.1"/>
    </source>
</evidence>